<proteinExistence type="predicted"/>
<name>A0ACC2ES37_DIPCM</name>
<organism evidence="1 2">
    <name type="scientific">Diphasiastrum complanatum</name>
    <name type="common">Issler's clubmoss</name>
    <name type="synonym">Lycopodium complanatum</name>
    <dbReference type="NCBI Taxonomy" id="34168"/>
    <lineage>
        <taxon>Eukaryota</taxon>
        <taxon>Viridiplantae</taxon>
        <taxon>Streptophyta</taxon>
        <taxon>Embryophyta</taxon>
        <taxon>Tracheophyta</taxon>
        <taxon>Lycopodiopsida</taxon>
        <taxon>Lycopodiales</taxon>
        <taxon>Lycopodiaceae</taxon>
        <taxon>Lycopodioideae</taxon>
        <taxon>Diphasiastrum</taxon>
    </lineage>
</organism>
<gene>
    <name evidence="1" type="ORF">O6H91_01G072700</name>
</gene>
<sequence length="389" mass="44440">MVEMQSDGFVFFRSKDASDSRRHWPKLDRKETIEKSEPISKERNTADDQNEGRDKDTGAWSAHATSELIRAFQEKRMAKKRVDIDWRIFRSEDWDAVADRINDRCGMVCPKDRKIGKQCQYKIGNLKRRFKSESVKGEDSDWRWFSPMEEIFAGELVVGGKPPTHDGDELEGRQPPTTDCHPSLVQTCDPNRAGEDGLDEPTSCSMPTSKSASTTDVDRCSPGMNQYIGMAAVSDSGPSSPHGKLLTSMVSSDIHNRKRSSSSEASPSDAFAGSISKSMKMMAMQQGEMIQLMRKMVESQTSRSHTKVKAAEDSMLKKDVLHVRKKMEAVERDLVKLKEICEQKEEELRDVLQLYNEKQDLRNALYNQLMEEETQLLEKVYLHQLHYFR</sequence>
<keyword evidence="2" id="KW-1185">Reference proteome</keyword>
<protein>
    <submittedName>
        <fullName evidence="1">Uncharacterized protein</fullName>
    </submittedName>
</protein>
<comment type="caution">
    <text evidence="1">The sequence shown here is derived from an EMBL/GenBank/DDBJ whole genome shotgun (WGS) entry which is preliminary data.</text>
</comment>
<evidence type="ECO:0000313" key="1">
    <source>
        <dbReference type="EMBL" id="KAJ7569322.1"/>
    </source>
</evidence>
<evidence type="ECO:0000313" key="2">
    <source>
        <dbReference type="Proteomes" id="UP001162992"/>
    </source>
</evidence>
<reference evidence="2" key="1">
    <citation type="journal article" date="2024" name="Proc. Natl. Acad. Sci. U.S.A.">
        <title>Extraordinary preservation of gene collinearity over three hundred million years revealed in homosporous lycophytes.</title>
        <authorList>
            <person name="Li C."/>
            <person name="Wickell D."/>
            <person name="Kuo L.Y."/>
            <person name="Chen X."/>
            <person name="Nie B."/>
            <person name="Liao X."/>
            <person name="Peng D."/>
            <person name="Ji J."/>
            <person name="Jenkins J."/>
            <person name="Williams M."/>
            <person name="Shu S."/>
            <person name="Plott C."/>
            <person name="Barry K."/>
            <person name="Rajasekar S."/>
            <person name="Grimwood J."/>
            <person name="Han X."/>
            <person name="Sun S."/>
            <person name="Hou Z."/>
            <person name="He W."/>
            <person name="Dai G."/>
            <person name="Sun C."/>
            <person name="Schmutz J."/>
            <person name="Leebens-Mack J.H."/>
            <person name="Li F.W."/>
            <person name="Wang L."/>
        </authorList>
    </citation>
    <scope>NUCLEOTIDE SEQUENCE [LARGE SCALE GENOMIC DNA]</scope>
    <source>
        <strain evidence="2">cv. PW_Plant_1</strain>
    </source>
</reference>
<accession>A0ACC2ES37</accession>
<dbReference type="EMBL" id="CM055092">
    <property type="protein sequence ID" value="KAJ7569322.1"/>
    <property type="molecule type" value="Genomic_DNA"/>
</dbReference>
<dbReference type="Proteomes" id="UP001162992">
    <property type="component" value="Chromosome 1"/>
</dbReference>